<evidence type="ECO:0000313" key="3">
    <source>
        <dbReference type="Proteomes" id="UP000310158"/>
    </source>
</evidence>
<reference evidence="2 3" key="1">
    <citation type="submission" date="2019-02" db="EMBL/GenBank/DDBJ databases">
        <title>Genome sequencing of the rare red list fungi Bondarzewia mesenterica.</title>
        <authorList>
            <person name="Buettner E."/>
            <person name="Kellner H."/>
        </authorList>
    </citation>
    <scope>NUCLEOTIDE SEQUENCE [LARGE SCALE GENOMIC DNA]</scope>
    <source>
        <strain evidence="2 3">DSM 108281</strain>
    </source>
</reference>
<dbReference type="PANTHER" id="PTHR33266:SF1">
    <property type="entry name" value="F-BOX DOMAIN-CONTAINING PROTEIN"/>
    <property type="match status" value="1"/>
</dbReference>
<comment type="caution">
    <text evidence="2">The sequence shown here is derived from an EMBL/GenBank/DDBJ whole genome shotgun (WGS) entry which is preliminary data.</text>
</comment>
<accession>A0A4S4LVE6</accession>
<dbReference type="EMBL" id="SGPL01000290">
    <property type="protein sequence ID" value="THH14260.1"/>
    <property type="molecule type" value="Genomic_DNA"/>
</dbReference>
<feature type="region of interest" description="Disordered" evidence="1">
    <location>
        <begin position="1894"/>
        <end position="1929"/>
    </location>
</feature>
<name>A0A4S4LVE6_9AGAM</name>
<organism evidence="2 3">
    <name type="scientific">Bondarzewia mesenterica</name>
    <dbReference type="NCBI Taxonomy" id="1095465"/>
    <lineage>
        <taxon>Eukaryota</taxon>
        <taxon>Fungi</taxon>
        <taxon>Dikarya</taxon>
        <taxon>Basidiomycota</taxon>
        <taxon>Agaricomycotina</taxon>
        <taxon>Agaricomycetes</taxon>
        <taxon>Russulales</taxon>
        <taxon>Bondarzewiaceae</taxon>
        <taxon>Bondarzewia</taxon>
    </lineage>
</organism>
<protein>
    <submittedName>
        <fullName evidence="2">Uncharacterized protein</fullName>
    </submittedName>
</protein>
<evidence type="ECO:0000313" key="2">
    <source>
        <dbReference type="EMBL" id="THH14260.1"/>
    </source>
</evidence>
<evidence type="ECO:0000256" key="1">
    <source>
        <dbReference type="SAM" id="MobiDB-lite"/>
    </source>
</evidence>
<sequence length="2002" mass="225731">MPCTIYDRDTWGRCSNCPLAPVAHEATLGSTSPPWPSAPILSTSQSSQEEKAASSSRMEVVNTALQTLGTTEADFTQSHYEMDRAVFDDLADLGLPEESSFAPTIVLQAIVEYCSDLNQNGITAIFQENRAHLVPLLEDGWNKRSFKRIRDLEIFWPPEERQFIMNRPSKHDPAVAAEHKITQLAWKRDFKGDAADALWKHIVHHWDHAGRLWRDYAKFLAIVQSSGMGKSRLVDELSKTHLVIPMNWRDPKQPGFPACDRSLYHYWTQVKFLSQAHAFLRALFMQAKKVVERLYQEGADQSSLPRRFREFMTEGQTMESQGSKRKSFYNDVMQEAKRMSICLYRNADEVPGKKAYWVQLEDAAQRLTDGIYAEDKFKPAHFITPVFVLTFDEAQTLIEHEETRRWSSMAELRNTFHRFSSNGIPGFFVFLSTASKVDWFTRPILPHVLGRIVLHSLPPFTDLSFDQFAFENPLQEGGTLLDTASDEHMVTLGRPLFSTRYYPQSKDTEGKDEYDHSTQLMRSNIVEFAAQKLIGVEPGRVQDFTEDQKLACVSHRFPIDFMSGTFAGMGQQKRQVESHSRVALQLEGESRTMESVGPSEPLLAEAASSMMERFDGPMAMRSILNGFAVDQGVRGELAALLLLTLARDAAVKREFDAEASRARNRVFSVNTFLQCLFGLEEATYGCVRRDDVLQAGPSVFGTEEEAGCALKDAFAGAQMHFNHFIKVHDQKLLTRKFLVFFASRGIGVLFSKSQAGVDAFLPFTYRDNGRLKTDNMGVILLQMKNDVRYTMTIREELFDAMNPYDLELFSQESDAVVPVIRIVFAMAGKAPCLKVRPAVRPRFASPVANKGEAKAQVDARTGQPDEKNPKENKEEQKKFTAYEIWCSRRLLLIDLWSGDITQCHPLHSLAIHGHPHLDTLTAVRSSIIFLLLLRLTGRARFNFILFQFTTMTSKRRHEFSSPPDHIARRTKVTEDPASDIDMASASSQASSGAVATGRLRAPDFVGATQDTTVQSPPLTPSASRSILQFSQEQEGASASRMEVIDDTLKTLGKTEADFMQSHDEMDRKAFKSLTAGGFSVDGPFPNANAMMVLQNVILFCKELNQDGEALVDNFGTHTSCLIPLLEDGWKKRSFKHIRDLEILWPAPAKTPEQDRQVDNEAMLSYKITQLAWKCDFKGNTVDALWQHIVHHWNLKIELGRKHYAKYLAIVQSSGMGKSRLVDQFSKDHLVIPMNLRSPHAEGFPAWDDSLYSYWSKEQEHPDVALMMSYAFLRALFLEAKKVVQSIYEKNGADPSSLPGHFRNFMTEGQTMQSQGQKRINFYQEVVRKAQDMRFQNENKVRSGVAGSPSKSFALDMEEGKYRSHLHQMLKLMDFLGKEGNSLRDAAEQLTDAIYVKEKLKPANFEEPLFILAFDEAHTLTTQTHLRWWSMLTELRRALRALSQGSKPAPVFAIFLSTTGKVSQFTSASEDDPSHCLVIGVFSLIPPFTDLGFDQFALEEHSFWEGCTLLDVASNEHMARLGRPLFATRYDPQPQVPTVKDAADARENQIQEVRQKIVDFAAEKLVGKDPYRTDLTEEQKLACLSHRLPIEFMSGTFTGMDQQKRQIESQGNGIRPQAEPPLISGLRIRPSSKTSKFCPDWHAFWGVRFAKIRPDGGSGLPPNYPGSLHVVLRIDDEFRTMESVCPSEPLLAEAAWRMMKKFDAPTAMKSILNGFAVDQGDWGELVVLLLLIFARDAVTKKNFKEGHSEHRSRIISVNTFLECLFGSEGATSGRIHCDNVFEAHPSIYRTKEEAGRSLKDAFAGAEMHFNHFIKVHDRKLLTRKYLMFLASRGIGVLCGNSQAGIDAFIPFTYCNSRLARDNMGVILLQMKNDSRYSATIKEELFGAINPQKPCLKVRPPVPPPEPVPPQSVPPQPVSNKGKAKADNGPQQLLFGPITESSEAVWLSLRNPSRSWKKMYESAYHDHAELRTAQNPAGAAKPEIFSSWIPATLLDSDHKGDKPK</sequence>
<feature type="compositionally biased region" description="Pro residues" evidence="1">
    <location>
        <begin position="1898"/>
        <end position="1915"/>
    </location>
</feature>
<keyword evidence="3" id="KW-1185">Reference proteome</keyword>
<feature type="region of interest" description="Disordered" evidence="1">
    <location>
        <begin position="850"/>
        <end position="875"/>
    </location>
</feature>
<dbReference type="Proteomes" id="UP000310158">
    <property type="component" value="Unassembled WGS sequence"/>
</dbReference>
<gene>
    <name evidence="2" type="ORF">EW146_g6062</name>
</gene>
<feature type="region of interest" description="Disordered" evidence="1">
    <location>
        <begin position="28"/>
        <end position="57"/>
    </location>
</feature>
<dbReference type="PANTHER" id="PTHR33266">
    <property type="entry name" value="CHROMOSOME 15, WHOLE GENOME SHOTGUN SEQUENCE"/>
    <property type="match status" value="1"/>
</dbReference>
<feature type="compositionally biased region" description="Basic and acidic residues" evidence="1">
    <location>
        <begin position="851"/>
        <end position="875"/>
    </location>
</feature>
<proteinExistence type="predicted"/>
<dbReference type="OrthoDB" id="3267823at2759"/>